<dbReference type="EMBL" id="JBHUMM010000043">
    <property type="protein sequence ID" value="MFD2672839.1"/>
    <property type="molecule type" value="Genomic_DNA"/>
</dbReference>
<keyword evidence="6" id="KW-1185">Reference proteome</keyword>
<dbReference type="RefSeq" id="WP_379930399.1">
    <property type="nucleotide sequence ID" value="NZ_JBHUMM010000043.1"/>
</dbReference>
<dbReference type="PIRSF" id="PIRSF005690">
    <property type="entry name" value="GerBA"/>
    <property type="match status" value="1"/>
</dbReference>
<keyword evidence="2 4" id="KW-0472">Membrane</keyword>
<evidence type="ECO:0000256" key="1">
    <source>
        <dbReference type="ARBA" id="ARBA00005278"/>
    </source>
</evidence>
<evidence type="ECO:0000256" key="4">
    <source>
        <dbReference type="SAM" id="Phobius"/>
    </source>
</evidence>
<name>A0ABW5REM2_9BACL</name>
<organism evidence="5 6">
    <name type="scientific">Marinicrinis sediminis</name>
    <dbReference type="NCBI Taxonomy" id="1652465"/>
    <lineage>
        <taxon>Bacteria</taxon>
        <taxon>Bacillati</taxon>
        <taxon>Bacillota</taxon>
        <taxon>Bacilli</taxon>
        <taxon>Bacillales</taxon>
        <taxon>Paenibacillaceae</taxon>
    </lineage>
</organism>
<feature type="transmembrane region" description="Helical" evidence="4">
    <location>
        <begin position="473"/>
        <end position="501"/>
    </location>
</feature>
<reference evidence="6" key="1">
    <citation type="journal article" date="2019" name="Int. J. Syst. Evol. Microbiol.">
        <title>The Global Catalogue of Microorganisms (GCM) 10K type strain sequencing project: providing services to taxonomists for standard genome sequencing and annotation.</title>
        <authorList>
            <consortium name="The Broad Institute Genomics Platform"/>
            <consortium name="The Broad Institute Genome Sequencing Center for Infectious Disease"/>
            <person name="Wu L."/>
            <person name="Ma J."/>
        </authorList>
    </citation>
    <scope>NUCLEOTIDE SEQUENCE [LARGE SCALE GENOMIC DNA]</scope>
    <source>
        <strain evidence="6">KCTC 33676</strain>
    </source>
</reference>
<evidence type="ECO:0000313" key="6">
    <source>
        <dbReference type="Proteomes" id="UP001597497"/>
    </source>
</evidence>
<feature type="transmembrane region" description="Helical" evidence="4">
    <location>
        <begin position="390"/>
        <end position="408"/>
    </location>
</feature>
<dbReference type="InterPro" id="IPR004995">
    <property type="entry name" value="Spore_Ger"/>
</dbReference>
<feature type="transmembrane region" description="Helical" evidence="4">
    <location>
        <begin position="507"/>
        <end position="525"/>
    </location>
</feature>
<feature type="transmembrane region" description="Helical" evidence="4">
    <location>
        <begin position="420"/>
        <end position="441"/>
    </location>
</feature>
<sequence>MKFTTREPRKSKQTGDPSPHEIEEGKGQATILPGKLKTKKLDIRKDDKKLKEEQVLTREERDWKHKDEIMHRIEDNKRILEELIGLGTSFDIVFREMKFAGKKAALLFFNGFANDIVMSDVLTRLTYVQPDHLSDQPLDTYLHALIPHVQVEKVHTMSGAIQKMMLGSSILFLENESAAIVIDAKQFPVRSIEEPSLEKVVRGSRDGFVETMLMNISLVRRRLKDPNLKFELLTVGKRTRTDISVGYVSDIADMDLVEAVKDKIQKIKVEGLPLADKQLEEEMMGRTWNPYPMVRYSERPDVIAAHLLEGHVIVFVDTSPSAMILPTTFFHHVQHAEEHRQTPMIGTYFKWVRFIGIMASIFLLPLWYLMVAYPAMKPEALAFIGPQETANLPIIIQFLIAEVGIDMLRMAAVHTPTPLVTAMGLVAAIVIGEFAVSTGLFVNEVVLYMAVAAIGMFATPSYELSVANRIVRLLLLVSVFFFKIPGLVIGTTLVMLILIFQRSYNSPYMWPFIPFNANALFSIVIRKPFRMEKVRPSITKSLDNTRRDP</sequence>
<dbReference type="Proteomes" id="UP001597497">
    <property type="component" value="Unassembled WGS sequence"/>
</dbReference>
<keyword evidence="4" id="KW-1133">Transmembrane helix</keyword>
<dbReference type="InterPro" id="IPR050768">
    <property type="entry name" value="UPF0353/GerABKA_families"/>
</dbReference>
<comment type="similarity">
    <text evidence="1">Belongs to the GerABKA family.</text>
</comment>
<dbReference type="PANTHER" id="PTHR22550:SF9">
    <property type="entry name" value="STAGE V SPORULATION PROTEIN AF"/>
    <property type="match status" value="1"/>
</dbReference>
<evidence type="ECO:0000256" key="3">
    <source>
        <dbReference type="SAM" id="MobiDB-lite"/>
    </source>
</evidence>
<dbReference type="Pfam" id="PF03323">
    <property type="entry name" value="GerA"/>
    <property type="match status" value="1"/>
</dbReference>
<protein>
    <submittedName>
        <fullName evidence="5">Spore germination protein</fullName>
    </submittedName>
</protein>
<keyword evidence="4" id="KW-0812">Transmembrane</keyword>
<gene>
    <name evidence="5" type="ORF">ACFSUC_14820</name>
</gene>
<evidence type="ECO:0000256" key="2">
    <source>
        <dbReference type="ARBA" id="ARBA00023136"/>
    </source>
</evidence>
<evidence type="ECO:0000313" key="5">
    <source>
        <dbReference type="EMBL" id="MFD2672839.1"/>
    </source>
</evidence>
<proteinExistence type="inferred from homology"/>
<dbReference type="PANTHER" id="PTHR22550">
    <property type="entry name" value="SPORE GERMINATION PROTEIN"/>
    <property type="match status" value="1"/>
</dbReference>
<feature type="region of interest" description="Disordered" evidence="3">
    <location>
        <begin position="1"/>
        <end position="30"/>
    </location>
</feature>
<comment type="caution">
    <text evidence="5">The sequence shown here is derived from an EMBL/GenBank/DDBJ whole genome shotgun (WGS) entry which is preliminary data.</text>
</comment>
<feature type="compositionally biased region" description="Basic and acidic residues" evidence="3">
    <location>
        <begin position="1"/>
        <end position="10"/>
    </location>
</feature>
<accession>A0ABW5REM2</accession>
<feature type="transmembrane region" description="Helical" evidence="4">
    <location>
        <begin position="447"/>
        <end position="466"/>
    </location>
</feature>
<feature type="transmembrane region" description="Helical" evidence="4">
    <location>
        <begin position="351"/>
        <end position="370"/>
    </location>
</feature>